<feature type="domain" description="JmjC" evidence="19">
    <location>
        <begin position="723"/>
        <end position="859"/>
    </location>
</feature>
<keyword evidence="14" id="KW-0539">Nucleus</keyword>
<comment type="similarity">
    <text evidence="3">Belongs to the ROX family. NO66 subfamily.</text>
</comment>
<evidence type="ECO:0000256" key="17">
    <source>
        <dbReference type="ARBA" id="ARBA00047915"/>
    </source>
</evidence>
<dbReference type="InterPro" id="IPR003347">
    <property type="entry name" value="JmjC_dom"/>
</dbReference>
<evidence type="ECO:0000256" key="14">
    <source>
        <dbReference type="ARBA" id="ARBA00023242"/>
    </source>
</evidence>
<keyword evidence="8" id="KW-0156">Chromatin regulator</keyword>
<feature type="compositionally biased region" description="Polar residues" evidence="18">
    <location>
        <begin position="216"/>
        <end position="234"/>
    </location>
</feature>
<feature type="compositionally biased region" description="Polar residues" evidence="18">
    <location>
        <begin position="426"/>
        <end position="443"/>
    </location>
</feature>
<keyword evidence="20" id="KW-1185">Reference proteome</keyword>
<keyword evidence="12" id="KW-0805">Transcription regulation</keyword>
<dbReference type="Pfam" id="PF08007">
    <property type="entry name" value="JmjC_2"/>
    <property type="match status" value="1"/>
</dbReference>
<dbReference type="Gene3D" id="1.10.10.1500">
    <property type="entry name" value="JmjC domain-containing ribosomal oxygenase (ROX), dimer domain"/>
    <property type="match status" value="1"/>
</dbReference>
<dbReference type="InParanoid" id="A0A6I8WDJ2"/>
<feature type="compositionally biased region" description="Polar residues" evidence="18">
    <location>
        <begin position="37"/>
        <end position="46"/>
    </location>
</feature>
<dbReference type="Gene3D" id="3.90.930.40">
    <property type="match status" value="1"/>
</dbReference>
<evidence type="ECO:0000259" key="19">
    <source>
        <dbReference type="PROSITE" id="PS51184"/>
    </source>
</evidence>
<feature type="compositionally biased region" description="Low complexity" evidence="18">
    <location>
        <begin position="59"/>
        <end position="74"/>
    </location>
</feature>
<evidence type="ECO:0000256" key="3">
    <source>
        <dbReference type="ARBA" id="ARBA00010309"/>
    </source>
</evidence>
<comment type="subcellular location">
    <subcellularLocation>
        <location evidence="2">Nucleus</location>
    </subcellularLocation>
</comment>
<comment type="cofactor">
    <cofactor evidence="1">
        <name>Fe(2+)</name>
        <dbReference type="ChEBI" id="CHEBI:29033"/>
    </cofactor>
</comment>
<evidence type="ECO:0000256" key="4">
    <source>
        <dbReference type="ARBA" id="ARBA00013246"/>
    </source>
</evidence>
<name>A0A6I8WDJ2_DROPS</name>
<feature type="compositionally biased region" description="Polar residues" evidence="18">
    <location>
        <begin position="146"/>
        <end position="164"/>
    </location>
</feature>
<dbReference type="KEGG" id="dpo:117185202"/>
<evidence type="ECO:0000256" key="11">
    <source>
        <dbReference type="ARBA" id="ARBA00023004"/>
    </source>
</evidence>
<dbReference type="GO" id="GO:0005730">
    <property type="term" value="C:nucleolus"/>
    <property type="evidence" value="ECO:0007669"/>
    <property type="project" value="TreeGrafter"/>
</dbReference>
<dbReference type="PROSITE" id="PS51184">
    <property type="entry name" value="JMJC"/>
    <property type="match status" value="1"/>
</dbReference>
<reference evidence="21" key="1">
    <citation type="submission" date="2025-08" db="UniProtKB">
        <authorList>
            <consortium name="RefSeq"/>
        </authorList>
    </citation>
    <scope>IDENTIFICATION</scope>
    <source>
        <strain evidence="21">MV-25-SWS-2005</strain>
        <tissue evidence="21">Whole body</tissue>
    </source>
</reference>
<feature type="compositionally biased region" description="Basic and acidic residues" evidence="18">
    <location>
        <begin position="305"/>
        <end position="315"/>
    </location>
</feature>
<keyword evidence="9" id="KW-0223">Dioxygenase</keyword>
<keyword evidence="6" id="KW-0678">Repressor</keyword>
<dbReference type="InterPro" id="IPR049043">
    <property type="entry name" value="WHD_RIOX1"/>
</dbReference>
<evidence type="ECO:0000256" key="15">
    <source>
        <dbReference type="ARBA" id="ARBA00025670"/>
    </source>
</evidence>
<keyword evidence="7" id="KW-0479">Metal-binding</keyword>
<dbReference type="InterPro" id="IPR039994">
    <property type="entry name" value="NO66-like"/>
</dbReference>
<feature type="compositionally biased region" description="Polar residues" evidence="18">
    <location>
        <begin position="533"/>
        <end position="550"/>
    </location>
</feature>
<dbReference type="AlphaFoldDB" id="A0A6I8WDJ2"/>
<evidence type="ECO:0000256" key="8">
    <source>
        <dbReference type="ARBA" id="ARBA00022853"/>
    </source>
</evidence>
<dbReference type="Gene3D" id="2.60.120.650">
    <property type="entry name" value="Cupin"/>
    <property type="match status" value="1"/>
</dbReference>
<evidence type="ECO:0000256" key="6">
    <source>
        <dbReference type="ARBA" id="ARBA00022491"/>
    </source>
</evidence>
<keyword evidence="10" id="KW-0560">Oxidoreductase</keyword>
<evidence type="ECO:0000256" key="2">
    <source>
        <dbReference type="ARBA" id="ARBA00004123"/>
    </source>
</evidence>
<keyword evidence="11" id="KW-0408">Iron</keyword>
<dbReference type="PANTHER" id="PTHR13096:SF8">
    <property type="entry name" value="RIBOSOMAL OXYGENASE 1"/>
    <property type="match status" value="1"/>
</dbReference>
<comment type="catalytic activity">
    <reaction evidence="17">
        <text>N(6),N(6)-dimethyl-L-lysyl(36)-[histone H3] + 2 2-oxoglutarate + 2 O2 = L-lysyl(36)-[histone H3] + 2 formaldehyde + 2 succinate + 2 CO2</text>
        <dbReference type="Rhea" id="RHEA:42032"/>
        <dbReference type="Rhea" id="RHEA-COMP:9785"/>
        <dbReference type="Rhea" id="RHEA-COMP:9787"/>
        <dbReference type="ChEBI" id="CHEBI:15379"/>
        <dbReference type="ChEBI" id="CHEBI:16526"/>
        <dbReference type="ChEBI" id="CHEBI:16810"/>
        <dbReference type="ChEBI" id="CHEBI:16842"/>
        <dbReference type="ChEBI" id="CHEBI:29969"/>
        <dbReference type="ChEBI" id="CHEBI:30031"/>
        <dbReference type="ChEBI" id="CHEBI:61976"/>
        <dbReference type="EC" id="1.14.11.27"/>
    </reaction>
</comment>
<feature type="region of interest" description="Disordered" evidence="18">
    <location>
        <begin position="15"/>
        <end position="552"/>
    </location>
</feature>
<dbReference type="RefSeq" id="XP_033241485.1">
    <property type="nucleotide sequence ID" value="XM_033385594.1"/>
</dbReference>
<dbReference type="ExpressionAtlas" id="A0A6I8WDJ2">
    <property type="expression patterns" value="baseline"/>
</dbReference>
<evidence type="ECO:0000256" key="7">
    <source>
        <dbReference type="ARBA" id="ARBA00022723"/>
    </source>
</evidence>
<feature type="compositionally biased region" description="Basic and acidic residues" evidence="18">
    <location>
        <begin position="374"/>
        <end position="385"/>
    </location>
</feature>
<evidence type="ECO:0000256" key="5">
    <source>
        <dbReference type="ARBA" id="ARBA00014940"/>
    </source>
</evidence>
<keyword evidence="13" id="KW-0804">Transcription</keyword>
<gene>
    <name evidence="21" type="primary">LOC117185202</name>
</gene>
<dbReference type="Pfam" id="PF21233">
    <property type="entry name" value="WHD_RIOX1"/>
    <property type="match status" value="1"/>
</dbReference>
<dbReference type="FunFam" id="2.60.120.650:FF:000013">
    <property type="entry name" value="Ribosomal oxygenase 1"/>
    <property type="match status" value="1"/>
</dbReference>
<evidence type="ECO:0000256" key="10">
    <source>
        <dbReference type="ARBA" id="ARBA00023002"/>
    </source>
</evidence>
<dbReference type="GO" id="GO:0045471">
    <property type="term" value="P:response to ethanol"/>
    <property type="evidence" value="ECO:0007669"/>
    <property type="project" value="UniProtKB-ARBA"/>
</dbReference>
<feature type="compositionally biased region" description="Basic and acidic residues" evidence="18">
    <location>
        <begin position="94"/>
        <end position="105"/>
    </location>
</feature>
<evidence type="ECO:0000256" key="9">
    <source>
        <dbReference type="ARBA" id="ARBA00022964"/>
    </source>
</evidence>
<feature type="compositionally biased region" description="Basic and acidic residues" evidence="18">
    <location>
        <begin position="514"/>
        <end position="525"/>
    </location>
</feature>
<protein>
    <recommendedName>
        <fullName evidence="5">Bifunctional lysine-specific demethylase and histidyl-hydroxylase NO66</fullName>
        <ecNumber evidence="4">1.14.11.27</ecNumber>
    </recommendedName>
    <alternativeName>
        <fullName evidence="16">Histone lysine demethylase NO66</fullName>
    </alternativeName>
</protein>
<comment type="function">
    <text evidence="15">Oxygenase that can act as both a histone lysine demethylase and a ribosomal histidine hydroxylase. Specifically demethylates 'Lys-4' (H3K4me) and 'Lys-36' (H3K36me) of histone H3, thereby playing a central role in histone code.</text>
</comment>
<accession>A0A6I8WDJ2</accession>
<evidence type="ECO:0000256" key="13">
    <source>
        <dbReference type="ARBA" id="ARBA00023163"/>
    </source>
</evidence>
<dbReference type="SUPFAM" id="SSF51197">
    <property type="entry name" value="Clavaminate synthase-like"/>
    <property type="match status" value="1"/>
</dbReference>
<dbReference type="FunFam" id="1.10.10.1500:FF:000001">
    <property type="entry name" value="ribosomal oxygenase 1 isoform X1"/>
    <property type="match status" value="1"/>
</dbReference>
<evidence type="ECO:0000313" key="20">
    <source>
        <dbReference type="Proteomes" id="UP000001819"/>
    </source>
</evidence>
<evidence type="ECO:0000256" key="18">
    <source>
        <dbReference type="SAM" id="MobiDB-lite"/>
    </source>
</evidence>
<dbReference type="FunCoup" id="A0A6I8WDJ2">
    <property type="interactions" value="1952"/>
</dbReference>
<dbReference type="FunFam" id="3.90.930.40:FF:000001">
    <property type="entry name" value="ribosomal oxygenase 1 isoform X1"/>
    <property type="match status" value="1"/>
</dbReference>
<dbReference type="GO" id="GO:0046872">
    <property type="term" value="F:metal ion binding"/>
    <property type="evidence" value="ECO:0007669"/>
    <property type="project" value="UniProtKB-KW"/>
</dbReference>
<dbReference type="GO" id="GO:0032453">
    <property type="term" value="F:histone H3K4 demethylase activity"/>
    <property type="evidence" value="ECO:0007669"/>
    <property type="project" value="TreeGrafter"/>
</dbReference>
<dbReference type="PANTHER" id="PTHR13096">
    <property type="entry name" value="MINA53 MYC INDUCED NUCLEAR ANTIGEN"/>
    <property type="match status" value="1"/>
</dbReference>
<dbReference type="EC" id="1.14.11.27" evidence="4"/>
<proteinExistence type="inferred from homology"/>
<feature type="compositionally biased region" description="Polar residues" evidence="18">
    <location>
        <begin position="496"/>
        <end position="513"/>
    </location>
</feature>
<feature type="compositionally biased region" description="Basic and acidic residues" evidence="18">
    <location>
        <begin position="235"/>
        <end position="245"/>
    </location>
</feature>
<organism evidence="20 21">
    <name type="scientific">Drosophila pseudoobscura pseudoobscura</name>
    <name type="common">Fruit fly</name>
    <dbReference type="NCBI Taxonomy" id="46245"/>
    <lineage>
        <taxon>Eukaryota</taxon>
        <taxon>Metazoa</taxon>
        <taxon>Ecdysozoa</taxon>
        <taxon>Arthropoda</taxon>
        <taxon>Hexapoda</taxon>
        <taxon>Insecta</taxon>
        <taxon>Pterygota</taxon>
        <taxon>Neoptera</taxon>
        <taxon>Endopterygota</taxon>
        <taxon>Diptera</taxon>
        <taxon>Brachycera</taxon>
        <taxon>Muscomorpha</taxon>
        <taxon>Ephydroidea</taxon>
        <taxon>Drosophilidae</taxon>
        <taxon>Drosophila</taxon>
        <taxon>Sophophora</taxon>
    </lineage>
</organism>
<feature type="compositionally biased region" description="Polar residues" evidence="18">
    <location>
        <begin position="286"/>
        <end position="304"/>
    </location>
</feature>
<evidence type="ECO:0000313" key="21">
    <source>
        <dbReference type="RefSeq" id="XP_033241485.1"/>
    </source>
</evidence>
<feature type="compositionally biased region" description="Basic and acidic residues" evidence="18">
    <location>
        <begin position="444"/>
        <end position="455"/>
    </location>
</feature>
<dbReference type="GO" id="GO:0140680">
    <property type="term" value="F:histone H3K36me/H3K36me2 demethylase activity"/>
    <property type="evidence" value="ECO:0007669"/>
    <property type="project" value="UniProtKB-EC"/>
</dbReference>
<feature type="compositionally biased region" description="Polar residues" evidence="18">
    <location>
        <begin position="17"/>
        <end position="28"/>
    </location>
</feature>
<feature type="compositionally biased region" description="Basic and acidic residues" evidence="18">
    <location>
        <begin position="165"/>
        <end position="175"/>
    </location>
</feature>
<dbReference type="Proteomes" id="UP000001819">
    <property type="component" value="Chromosome X"/>
</dbReference>
<feature type="compositionally biased region" description="Polar residues" evidence="18">
    <location>
        <begin position="356"/>
        <end position="373"/>
    </location>
</feature>
<sequence>MFDKNKKVSVFAAYRGSATSKNYVQKGTKNFDKNGAAKNNNRNLASKNGGKLKGPLKRSGSYSDGDNGSSSSSSGEDEEDGSTDSRETPAYTRESLKRRNDEAEGSKPIGAKRTSSTPVGQKDEEDDSTDSNGELYDSSESGEEYTLNSHSSQSSPETPANTRESLNRRNDEAEGSKPIGAKRTSSTPVGQKDEEDDSTDSNGELYDSSESGEEYTLNSHSSQSSPETPANTRESLNRRNDEAEGSKPIGAKRTSSTPVGQKDEEDDSTDSNGELYDSSESGEEYTLNSHSSQSSPETPANTRESLNRRNDEAEGSKPIGAKRTSSTPVGQKDEEDDSTDSNGELYDSSESGEEYTLNSHSSQSSPETPANTRESLKRRNYEAEGSKPIGAKRTSSTPVGQKDEEDDSTDSSGELYDSSESGEEYTLNSHSYQSSPETPANTRESLKRRNDEAEGSKPIGAKRTSSTPVGQKDEEDDSTDSSGELYDSSESGEEYTLNSHSSQSSPETPANTRESLKRRNYEAEGSKPIGAKRTSSTPVGQSTSAASKKNTVPVKVEVATPNRALLSPQSIEMEPGDSMFCRIKIGVIKSVQPGGDVGAEAGAGQAVNRLEPCHEVHKENSIEVGKRTLAQLIAPMTMATFLRDHWEKSPFRVITTTSGGFSNLISFKMIDKMLIQNHVEYTTNIDVTSYEDGVRKTLNPDGRALPPSVWAHYQRGCSIRILNPSSYLVQLRQLCVKLQEFFHCLVGANVYLTPPESQGFAPHYDDIEAFVLQVEGKKRWRIYAPTKELPRESSGNLSQTELGDPIMDIVLMPGDLLYFPRGWIHQAITEKDSHSLHITLSAYQQQSYANLMEKLMPLVVKESVEQTLKLRKGLPLDIFQNLGVANAEWNGVHRQKLIQHIQNLAQRLMPTEGQIDRALDQLAIKFQHEALPPTIAPQELKRTVYGAQATADKTGHCSLDYELAEGTAVRLLRANIVRLTVDEGDLRCYYYTDNGLEYCKYEPNFFELEPFHGTVIETLIHAYPDYTKIKDLPPMGNDEDRLEFVEALWERGILMVEKPFKKV</sequence>
<evidence type="ECO:0000256" key="12">
    <source>
        <dbReference type="ARBA" id="ARBA00023015"/>
    </source>
</evidence>
<evidence type="ECO:0000256" key="16">
    <source>
        <dbReference type="ARBA" id="ARBA00030632"/>
    </source>
</evidence>
<evidence type="ECO:0000256" key="1">
    <source>
        <dbReference type="ARBA" id="ARBA00001954"/>
    </source>
</evidence>